<protein>
    <submittedName>
        <fullName evidence="2">Uncharacterized protein</fullName>
    </submittedName>
</protein>
<name>A0A9X3TNR4_9BACL</name>
<dbReference type="RefSeq" id="WP_029100109.1">
    <property type="nucleotide sequence ID" value="NZ_JAPYYP010000004.1"/>
</dbReference>
<comment type="caution">
    <text evidence="2">The sequence shown here is derived from an EMBL/GenBank/DDBJ whole genome shotgun (WGS) entry which is preliminary data.</text>
</comment>
<organism evidence="2 3">
    <name type="scientific">Brevibacillus thermoruber</name>
    <dbReference type="NCBI Taxonomy" id="33942"/>
    <lineage>
        <taxon>Bacteria</taxon>
        <taxon>Bacillati</taxon>
        <taxon>Bacillota</taxon>
        <taxon>Bacilli</taxon>
        <taxon>Bacillales</taxon>
        <taxon>Paenibacillaceae</taxon>
        <taxon>Brevibacillus</taxon>
    </lineage>
</organism>
<dbReference type="Proteomes" id="UP001151071">
    <property type="component" value="Unassembled WGS sequence"/>
</dbReference>
<reference evidence="2" key="1">
    <citation type="submission" date="2022-12" db="EMBL/GenBank/DDBJ databases">
        <title>Draft genome sequence of the thermophilic strain Brevibacillus thermoruber HT42, isolated from Los Humeros, Puebla, Mexico, with biotechnological potential.</title>
        <authorList>
            <person name="Lara Sanchez J."/>
            <person name="Solis Palacios R."/>
            <person name="Bustos Baena A.S."/>
            <person name="Ruz Baez A.E."/>
            <person name="Espinosa Luna G."/>
            <person name="Oliart Ros R.M."/>
        </authorList>
    </citation>
    <scope>NUCLEOTIDE SEQUENCE</scope>
    <source>
        <strain evidence="2">HT42</strain>
    </source>
</reference>
<keyword evidence="3" id="KW-1185">Reference proteome</keyword>
<proteinExistence type="predicted"/>
<evidence type="ECO:0000256" key="1">
    <source>
        <dbReference type="SAM" id="MobiDB-lite"/>
    </source>
</evidence>
<evidence type="ECO:0000313" key="2">
    <source>
        <dbReference type="EMBL" id="MDA5107770.1"/>
    </source>
</evidence>
<evidence type="ECO:0000313" key="3">
    <source>
        <dbReference type="Proteomes" id="UP001151071"/>
    </source>
</evidence>
<sequence>MPLWGFVLLVCGGLLAVGWLCDRFVSKRRSGRADPAASSLQQSYGETLMEQERKDFPNAP</sequence>
<gene>
    <name evidence="2" type="ORF">O3V59_05320</name>
</gene>
<feature type="compositionally biased region" description="Basic and acidic residues" evidence="1">
    <location>
        <begin position="50"/>
        <end position="60"/>
    </location>
</feature>
<dbReference type="AlphaFoldDB" id="A0A9X3TNR4"/>
<accession>A0A9X3TNR4</accession>
<feature type="region of interest" description="Disordered" evidence="1">
    <location>
        <begin position="28"/>
        <end position="60"/>
    </location>
</feature>
<dbReference type="EMBL" id="JAPYYP010000004">
    <property type="protein sequence ID" value="MDA5107770.1"/>
    <property type="molecule type" value="Genomic_DNA"/>
</dbReference>